<reference evidence="3 4" key="1">
    <citation type="submission" date="2019-07" db="EMBL/GenBank/DDBJ databases">
        <title>Draft genome for Streptomyces benahoarensis MZ03-48.</title>
        <authorList>
            <person name="Gonzalez-Pimentel J.L."/>
        </authorList>
    </citation>
    <scope>NUCLEOTIDE SEQUENCE [LARGE SCALE GENOMIC DNA]</scope>
    <source>
        <strain evidence="3 4">MZ03-48</strain>
    </source>
</reference>
<dbReference type="OrthoDB" id="4072449at2"/>
<gene>
    <name evidence="3" type="ORF">FNZ23_08675</name>
</gene>
<evidence type="ECO:0008006" key="5">
    <source>
        <dbReference type="Google" id="ProtNLM"/>
    </source>
</evidence>
<dbReference type="RefSeq" id="WP_143941182.1">
    <property type="nucleotide sequence ID" value="NZ_VKLS01000066.1"/>
</dbReference>
<evidence type="ECO:0000313" key="4">
    <source>
        <dbReference type="Proteomes" id="UP000320888"/>
    </source>
</evidence>
<dbReference type="AlphaFoldDB" id="A0A553ZMN6"/>
<feature type="signal peptide" evidence="2">
    <location>
        <begin position="1"/>
        <end position="26"/>
    </location>
</feature>
<comment type="caution">
    <text evidence="3">The sequence shown here is derived from an EMBL/GenBank/DDBJ whole genome shotgun (WGS) entry which is preliminary data.</text>
</comment>
<sequence length="352" mass="37714">MKRRLRAISALTVALVFSAWHSTARADVGDGGDVLSGIHASHLTAEATQTKVKISRSGGSPGTGRLTPANPDWTPPPCWYEPMATPKQFKENVQELKKTGGLGLVNTSIRWDAKLFESSYKKRNASGLLGQEFSKYGNYNISQQGKGMWYRAVLNPNVETGRDDDLICTELIHWIPNGSPPPYPESISPKILAGYAYSSVRIPGTVVSLNPDGRQTVNLPTWIWLDGAKFTPVSVTASLPGSGLWATTTATPVGLHLDPGTKDADLSPSSGTCPMHDGQIGQPYTKGSGLKPPPCGVTYRHSTAHTGPYRLKATLTWRVSWKGSGGAGGTLPEGTFGTDIPLHVQEAQAVNR</sequence>
<keyword evidence="4" id="KW-1185">Reference proteome</keyword>
<name>A0A553ZMN6_9ACTN</name>
<dbReference type="EMBL" id="VKLS01000066">
    <property type="protein sequence ID" value="TSB42673.1"/>
    <property type="molecule type" value="Genomic_DNA"/>
</dbReference>
<proteinExistence type="predicted"/>
<evidence type="ECO:0000313" key="3">
    <source>
        <dbReference type="EMBL" id="TSB42673.1"/>
    </source>
</evidence>
<evidence type="ECO:0000256" key="2">
    <source>
        <dbReference type="SAM" id="SignalP"/>
    </source>
</evidence>
<organism evidence="3 4">
    <name type="scientific">Streptomyces benahoarensis</name>
    <dbReference type="NCBI Taxonomy" id="2595054"/>
    <lineage>
        <taxon>Bacteria</taxon>
        <taxon>Bacillati</taxon>
        <taxon>Actinomycetota</taxon>
        <taxon>Actinomycetes</taxon>
        <taxon>Kitasatosporales</taxon>
        <taxon>Streptomycetaceae</taxon>
        <taxon>Streptomyces</taxon>
    </lineage>
</organism>
<keyword evidence="2" id="KW-0732">Signal</keyword>
<feature type="chain" id="PRO_5022081531" description="Enoyl reductase" evidence="2">
    <location>
        <begin position="27"/>
        <end position="352"/>
    </location>
</feature>
<accession>A0A553ZMN6</accession>
<dbReference type="Proteomes" id="UP000320888">
    <property type="component" value="Unassembled WGS sequence"/>
</dbReference>
<evidence type="ECO:0000256" key="1">
    <source>
        <dbReference type="SAM" id="MobiDB-lite"/>
    </source>
</evidence>
<protein>
    <recommendedName>
        <fullName evidence="5">Enoyl reductase</fullName>
    </recommendedName>
</protein>
<feature type="region of interest" description="Disordered" evidence="1">
    <location>
        <begin position="53"/>
        <end position="72"/>
    </location>
</feature>